<keyword evidence="3 4" id="KW-0697">Rotamase</keyword>
<dbReference type="PROSITE" id="PS50059">
    <property type="entry name" value="FKBP_PPIASE"/>
    <property type="match status" value="1"/>
</dbReference>
<dbReference type="EC" id="5.2.1.8" evidence="5"/>
<evidence type="ECO:0000259" key="6">
    <source>
        <dbReference type="PROSITE" id="PS50059"/>
    </source>
</evidence>
<dbReference type="InterPro" id="IPR051989">
    <property type="entry name" value="FKBP-like_isomerase"/>
</dbReference>
<protein>
    <recommendedName>
        <fullName evidence="5">Peptidyl-prolyl cis-trans isomerase</fullName>
        <ecNumber evidence="5">5.2.1.8</ecNumber>
    </recommendedName>
</protein>
<evidence type="ECO:0000256" key="3">
    <source>
        <dbReference type="ARBA" id="ARBA00023110"/>
    </source>
</evidence>
<feature type="domain" description="PPIase FKBP-type" evidence="6">
    <location>
        <begin position="230"/>
        <end position="315"/>
    </location>
</feature>
<dbReference type="PANTHER" id="PTHR46046">
    <property type="entry name" value="PEPTIDYLPROLYL ISOMERASE"/>
    <property type="match status" value="1"/>
</dbReference>
<comment type="catalytic activity">
    <reaction evidence="1 4 5">
        <text>[protein]-peptidylproline (omega=180) = [protein]-peptidylproline (omega=0)</text>
        <dbReference type="Rhea" id="RHEA:16237"/>
        <dbReference type="Rhea" id="RHEA-COMP:10747"/>
        <dbReference type="Rhea" id="RHEA-COMP:10748"/>
        <dbReference type="ChEBI" id="CHEBI:83833"/>
        <dbReference type="ChEBI" id="CHEBI:83834"/>
        <dbReference type="EC" id="5.2.1.8"/>
    </reaction>
</comment>
<dbReference type="RefSeq" id="WP_256538426.1">
    <property type="nucleotide sequence ID" value="NZ_JANHOH010000001.1"/>
</dbReference>
<keyword evidence="8" id="KW-1185">Reference proteome</keyword>
<evidence type="ECO:0000313" key="8">
    <source>
        <dbReference type="Proteomes" id="UP001204376"/>
    </source>
</evidence>
<dbReference type="EMBL" id="JANHOH010000001">
    <property type="protein sequence ID" value="MCQ6958246.1"/>
    <property type="molecule type" value="Genomic_DNA"/>
</dbReference>
<dbReference type="PROSITE" id="PS51257">
    <property type="entry name" value="PROKAR_LIPOPROTEIN"/>
    <property type="match status" value="1"/>
</dbReference>
<dbReference type="InterPro" id="IPR001179">
    <property type="entry name" value="PPIase_FKBP_dom"/>
</dbReference>
<comment type="similarity">
    <text evidence="5">Belongs to the FKBP-type PPIase family.</text>
</comment>
<comment type="caution">
    <text evidence="7">The sequence shown here is derived from an EMBL/GenBank/DDBJ whole genome shotgun (WGS) entry which is preliminary data.</text>
</comment>
<accession>A0ABT1T0W7</accession>
<evidence type="ECO:0000313" key="7">
    <source>
        <dbReference type="EMBL" id="MCQ6958246.1"/>
    </source>
</evidence>
<dbReference type="InterPro" id="IPR046357">
    <property type="entry name" value="PPIase_dom_sf"/>
</dbReference>
<evidence type="ECO:0000256" key="2">
    <source>
        <dbReference type="ARBA" id="ARBA00022737"/>
    </source>
</evidence>
<organism evidence="7 8">
    <name type="scientific">Mucilaginibacter aquariorum</name>
    <dbReference type="NCBI Taxonomy" id="2967225"/>
    <lineage>
        <taxon>Bacteria</taxon>
        <taxon>Pseudomonadati</taxon>
        <taxon>Bacteroidota</taxon>
        <taxon>Sphingobacteriia</taxon>
        <taxon>Sphingobacteriales</taxon>
        <taxon>Sphingobacteriaceae</taxon>
        <taxon>Mucilaginibacter</taxon>
    </lineage>
</organism>
<evidence type="ECO:0000256" key="1">
    <source>
        <dbReference type="ARBA" id="ARBA00000971"/>
    </source>
</evidence>
<dbReference type="PANTHER" id="PTHR46046:SF5">
    <property type="entry name" value="PEPTIDYLPROLYL ISOMERASE"/>
    <property type="match status" value="1"/>
</dbReference>
<proteinExistence type="inferred from homology"/>
<dbReference type="SUPFAM" id="SSF54534">
    <property type="entry name" value="FKBP-like"/>
    <property type="match status" value="2"/>
</dbReference>
<evidence type="ECO:0000256" key="4">
    <source>
        <dbReference type="PROSITE-ProRule" id="PRU00277"/>
    </source>
</evidence>
<dbReference type="Proteomes" id="UP001204376">
    <property type="component" value="Unassembled WGS sequence"/>
</dbReference>
<dbReference type="Pfam" id="PF00254">
    <property type="entry name" value="FKBP_C"/>
    <property type="match status" value="1"/>
</dbReference>
<reference evidence="7 8" key="1">
    <citation type="submission" date="2022-07" db="EMBL/GenBank/DDBJ databases">
        <title>Mucilaginibacter sp. JC4.</title>
        <authorList>
            <person name="Le V."/>
            <person name="Ko S.-R."/>
            <person name="Ahn C.-Y."/>
            <person name="Oh H.-M."/>
        </authorList>
    </citation>
    <scope>NUCLEOTIDE SEQUENCE [LARGE SCALE GENOMIC DNA]</scope>
    <source>
        <strain evidence="7 8">JC4</strain>
    </source>
</reference>
<gene>
    <name evidence="7" type="ORF">NPE20_09765</name>
</gene>
<evidence type="ECO:0000256" key="5">
    <source>
        <dbReference type="RuleBase" id="RU003915"/>
    </source>
</evidence>
<keyword evidence="4 5" id="KW-0413">Isomerase</keyword>
<dbReference type="GO" id="GO:0003755">
    <property type="term" value="F:peptidyl-prolyl cis-trans isomerase activity"/>
    <property type="evidence" value="ECO:0007669"/>
    <property type="project" value="UniProtKB-EC"/>
</dbReference>
<name>A0ABT1T0W7_9SPHI</name>
<sequence>MKQKIFTFLLIAAAGLTACKKNDSNQPDLREFDEQKIQAYISANGLTGFTADTTKDGTGTTGMYYKIISQATGDTLKYSDNISLVYTLKSFDGKYVAADTISNHFYGYLGQLTAVNQLTGFRLPPGLQLAIHNLLQYKGSSMRVLIPSRLGYGVNGFGSGSISNVNTRIAGNQSLDLYVHVISDQDIYDEQVIKNYIAANNLTGYVKDPLGYYYKIVAPGTGAIDEISEFTTVTTTYTGYLLNGVGFDTGSATTATTLTPYSLITGVEDALQKHASKGTSISILIPSSLGYGAGARTSIPGNSVLKFDFQITDIKQP</sequence>
<dbReference type="Gene3D" id="3.10.50.40">
    <property type="match status" value="2"/>
</dbReference>
<keyword evidence="2" id="KW-0677">Repeat</keyword>